<dbReference type="Pfam" id="PF00239">
    <property type="entry name" value="Resolvase"/>
    <property type="match status" value="1"/>
</dbReference>
<dbReference type="Proteomes" id="UP000674938">
    <property type="component" value="Unassembled WGS sequence"/>
</dbReference>
<dbReference type="RefSeq" id="WP_209532543.1">
    <property type="nucleotide sequence ID" value="NZ_JAEEGA010000024.1"/>
</dbReference>
<dbReference type="GO" id="GO:0000150">
    <property type="term" value="F:DNA strand exchange activity"/>
    <property type="evidence" value="ECO:0007669"/>
    <property type="project" value="InterPro"/>
</dbReference>
<dbReference type="EMBL" id="JAEEGA010000024">
    <property type="protein sequence ID" value="MBP1044231.1"/>
    <property type="molecule type" value="Genomic_DNA"/>
</dbReference>
<name>A0A940SYA2_9ENTE</name>
<dbReference type="GO" id="GO:0003677">
    <property type="term" value="F:DNA binding"/>
    <property type="evidence" value="ECO:0007669"/>
    <property type="project" value="InterPro"/>
</dbReference>
<sequence length="102" mass="11710">MTIYGYVKRQFPLATNEQLKIVMDYPCAALFIDERYEEKELHELMNQLDSGDQVVVASLQVFGSNVVEASEILTYLKRNGIQVLSWSTYLHLDGHRPITGLF</sequence>
<comment type="caution">
    <text evidence="2">The sequence shown here is derived from an EMBL/GenBank/DDBJ whole genome shotgun (WGS) entry which is preliminary data.</text>
</comment>
<protein>
    <submittedName>
        <fullName evidence="2">Recombinase family protein</fullName>
    </submittedName>
</protein>
<evidence type="ECO:0000313" key="3">
    <source>
        <dbReference type="Proteomes" id="UP000674938"/>
    </source>
</evidence>
<dbReference type="Gene3D" id="3.40.50.1390">
    <property type="entry name" value="Resolvase, N-terminal catalytic domain"/>
    <property type="match status" value="1"/>
</dbReference>
<gene>
    <name evidence="2" type="ORF">I6N95_24790</name>
</gene>
<proteinExistence type="predicted"/>
<dbReference type="AlphaFoldDB" id="A0A940SYA2"/>
<keyword evidence="3" id="KW-1185">Reference proteome</keyword>
<evidence type="ECO:0000313" key="2">
    <source>
        <dbReference type="EMBL" id="MBP1044231.1"/>
    </source>
</evidence>
<dbReference type="InterPro" id="IPR006119">
    <property type="entry name" value="Resolv_N"/>
</dbReference>
<reference evidence="2" key="1">
    <citation type="submission" date="2020-12" db="EMBL/GenBank/DDBJ databases">
        <title>Vagococcus allomyrinae sp. nov. and Enterococcus lavae sp. nov., isolated from the larvae of Allomyrina dichotoma.</title>
        <authorList>
            <person name="Lee S.D."/>
        </authorList>
    </citation>
    <scope>NUCLEOTIDE SEQUENCE</scope>
    <source>
        <strain evidence="2">BWB3-3</strain>
    </source>
</reference>
<organism evidence="2 3">
    <name type="scientific">Vagococcus allomyrinae</name>
    <dbReference type="NCBI Taxonomy" id="2794353"/>
    <lineage>
        <taxon>Bacteria</taxon>
        <taxon>Bacillati</taxon>
        <taxon>Bacillota</taxon>
        <taxon>Bacilli</taxon>
        <taxon>Lactobacillales</taxon>
        <taxon>Enterococcaceae</taxon>
        <taxon>Vagococcus</taxon>
    </lineage>
</organism>
<feature type="domain" description="Resolvase/invertase-type recombinase catalytic" evidence="1">
    <location>
        <begin position="37"/>
        <end position="87"/>
    </location>
</feature>
<dbReference type="InterPro" id="IPR036162">
    <property type="entry name" value="Resolvase-like_N_sf"/>
</dbReference>
<accession>A0A940SYA2</accession>
<evidence type="ECO:0000259" key="1">
    <source>
        <dbReference type="Pfam" id="PF00239"/>
    </source>
</evidence>
<dbReference type="SUPFAM" id="SSF53041">
    <property type="entry name" value="Resolvase-like"/>
    <property type="match status" value="1"/>
</dbReference>